<dbReference type="OrthoDB" id="275534at2759"/>
<evidence type="ECO:0000313" key="8">
    <source>
        <dbReference type="EMBL" id="OBR09328.1"/>
    </source>
</evidence>
<evidence type="ECO:0000256" key="6">
    <source>
        <dbReference type="ARBA" id="ARBA00035275"/>
    </source>
</evidence>
<keyword evidence="7" id="KW-0812">Transmembrane</keyword>
<dbReference type="GO" id="GO:0005739">
    <property type="term" value="C:mitochondrion"/>
    <property type="evidence" value="ECO:0007669"/>
    <property type="project" value="UniProtKB-SubCell"/>
</dbReference>
<comment type="subcellular location">
    <subcellularLocation>
        <location evidence="1">Mitochondrion</location>
    </subcellularLocation>
</comment>
<gene>
    <name evidence="8" type="ORF">CH63R_08093</name>
</gene>
<evidence type="ECO:0000256" key="5">
    <source>
        <dbReference type="ARBA" id="ARBA00023274"/>
    </source>
</evidence>
<dbReference type="GO" id="GO:0005840">
    <property type="term" value="C:ribosome"/>
    <property type="evidence" value="ECO:0007669"/>
    <property type="project" value="UniProtKB-KW"/>
</dbReference>
<accession>A0A1B7YBU8</accession>
<evidence type="ECO:0000256" key="2">
    <source>
        <dbReference type="ARBA" id="ARBA00007596"/>
    </source>
</evidence>
<dbReference type="Proteomes" id="UP000092177">
    <property type="component" value="Chromosome 5"/>
</dbReference>
<name>A0A1B7YBU8_COLHI</name>
<organism evidence="8 9">
    <name type="scientific">Colletotrichum higginsianum (strain IMI 349063)</name>
    <name type="common">Crucifer anthracnose fungus</name>
    <dbReference type="NCBI Taxonomy" id="759273"/>
    <lineage>
        <taxon>Eukaryota</taxon>
        <taxon>Fungi</taxon>
        <taxon>Dikarya</taxon>
        <taxon>Ascomycota</taxon>
        <taxon>Pezizomycotina</taxon>
        <taxon>Sordariomycetes</taxon>
        <taxon>Hypocreomycetidae</taxon>
        <taxon>Glomerellales</taxon>
        <taxon>Glomerellaceae</taxon>
        <taxon>Colletotrichum</taxon>
        <taxon>Colletotrichum destructivum species complex</taxon>
    </lineage>
</organism>
<reference evidence="9" key="1">
    <citation type="journal article" date="2017" name="BMC Genomics">
        <title>Gapless genome assembly of Colletotrichum higginsianum reveals chromosome structure and association of transposable elements with secondary metabolite gene clusters.</title>
        <authorList>
            <person name="Dallery J.-F."/>
            <person name="Lapalu N."/>
            <person name="Zampounis A."/>
            <person name="Pigne S."/>
            <person name="Luyten I."/>
            <person name="Amselem J."/>
            <person name="Wittenberg A.H.J."/>
            <person name="Zhou S."/>
            <person name="de Queiroz M.V."/>
            <person name="Robin G.P."/>
            <person name="Auger A."/>
            <person name="Hainaut M."/>
            <person name="Henrissat B."/>
            <person name="Kim K.-T."/>
            <person name="Lee Y.-H."/>
            <person name="Lespinet O."/>
            <person name="Schwartz D.C."/>
            <person name="Thon M.R."/>
            <person name="O'Connell R.J."/>
        </authorList>
    </citation>
    <scope>NUCLEOTIDE SEQUENCE [LARGE SCALE GENOMIC DNA]</scope>
    <source>
        <strain evidence="9">IMI 349063</strain>
    </source>
</reference>
<evidence type="ECO:0000256" key="4">
    <source>
        <dbReference type="ARBA" id="ARBA00023128"/>
    </source>
</evidence>
<dbReference type="InterPro" id="IPR052008">
    <property type="entry name" value="Mitoribosomal_protein_bL33"/>
</dbReference>
<comment type="similarity">
    <text evidence="2">Belongs to the bacterial ribosomal protein bL33 family.</text>
</comment>
<keyword evidence="3 8" id="KW-0689">Ribosomal protein</keyword>
<dbReference type="GO" id="GO:1990904">
    <property type="term" value="C:ribonucleoprotein complex"/>
    <property type="evidence" value="ECO:0007669"/>
    <property type="project" value="UniProtKB-KW"/>
</dbReference>
<keyword evidence="9" id="KW-1185">Reference proteome</keyword>
<keyword evidence="5" id="KW-0687">Ribonucleoprotein</keyword>
<keyword evidence="4" id="KW-0496">Mitochondrion</keyword>
<sequence length="82" mass="9509">MAKKANRLPPNTAKSRVMIVRLLSMAATGYFYTFKRLRTASPMSMLKYDPIIISQSREWDGRADDTTVRRKVLFLEQKKKGK</sequence>
<dbReference type="RefSeq" id="XP_018157845.1">
    <property type="nucleotide sequence ID" value="XM_018303067.1"/>
</dbReference>
<proteinExistence type="inferred from homology"/>
<dbReference type="GeneID" id="28867174"/>
<dbReference type="PANTHER" id="PTHR47037">
    <property type="entry name" value="39S RIBOSOMAL PROTEIN L33, MITOCHONDRIAL"/>
    <property type="match status" value="1"/>
</dbReference>
<dbReference type="AlphaFoldDB" id="A0A1B7YBU8"/>
<dbReference type="InterPro" id="IPR011332">
    <property type="entry name" value="Ribosomal_zn-bd"/>
</dbReference>
<dbReference type="GO" id="GO:0006412">
    <property type="term" value="P:translation"/>
    <property type="evidence" value="ECO:0007669"/>
    <property type="project" value="InterPro"/>
</dbReference>
<evidence type="ECO:0000256" key="7">
    <source>
        <dbReference type="SAM" id="Phobius"/>
    </source>
</evidence>
<evidence type="ECO:0000256" key="3">
    <source>
        <dbReference type="ARBA" id="ARBA00022980"/>
    </source>
</evidence>
<evidence type="ECO:0000313" key="9">
    <source>
        <dbReference type="Proteomes" id="UP000092177"/>
    </source>
</evidence>
<dbReference type="SUPFAM" id="SSF57829">
    <property type="entry name" value="Zn-binding ribosomal proteins"/>
    <property type="match status" value="1"/>
</dbReference>
<dbReference type="InterPro" id="IPR038584">
    <property type="entry name" value="Ribosomal_bL33_sf"/>
</dbReference>
<dbReference type="VEuPathDB" id="FungiDB:CH63R_08093"/>
<keyword evidence="7" id="KW-0472">Membrane</keyword>
<protein>
    <recommendedName>
        <fullName evidence="6">Large ribosomal subunit protein bL33m</fullName>
    </recommendedName>
</protein>
<comment type="caution">
    <text evidence="8">The sequence shown here is derived from an EMBL/GenBank/DDBJ whole genome shotgun (WGS) entry which is preliminary data.</text>
</comment>
<feature type="transmembrane region" description="Helical" evidence="7">
    <location>
        <begin position="17"/>
        <end position="34"/>
    </location>
</feature>
<keyword evidence="7" id="KW-1133">Transmembrane helix</keyword>
<dbReference type="PANTHER" id="PTHR47037:SF1">
    <property type="entry name" value="LARGE RIBOSOMAL SUBUNIT PROTEIN BL33M"/>
    <property type="match status" value="1"/>
</dbReference>
<dbReference type="Gene3D" id="2.20.28.120">
    <property type="entry name" value="Ribosomal protein L33"/>
    <property type="match status" value="1"/>
</dbReference>
<evidence type="ECO:0000256" key="1">
    <source>
        <dbReference type="ARBA" id="ARBA00004173"/>
    </source>
</evidence>
<dbReference type="EMBL" id="LTAN01000005">
    <property type="protein sequence ID" value="OBR09328.1"/>
    <property type="molecule type" value="Genomic_DNA"/>
</dbReference>
<dbReference type="KEGG" id="chig:CH63R_08093"/>